<feature type="compositionally biased region" description="Basic and acidic residues" evidence="1">
    <location>
        <begin position="75"/>
        <end position="90"/>
    </location>
</feature>
<organism evidence="2 5">
    <name type="scientific">Camelus ferus</name>
    <name type="common">Wild bactrian camel</name>
    <name type="synonym">Camelus bactrianus ferus</name>
    <dbReference type="NCBI Taxonomy" id="419612"/>
    <lineage>
        <taxon>Eukaryota</taxon>
        <taxon>Metazoa</taxon>
        <taxon>Chordata</taxon>
        <taxon>Craniata</taxon>
        <taxon>Vertebrata</taxon>
        <taxon>Euteleostomi</taxon>
        <taxon>Mammalia</taxon>
        <taxon>Eutheria</taxon>
        <taxon>Laurasiatheria</taxon>
        <taxon>Artiodactyla</taxon>
        <taxon>Tylopoda</taxon>
        <taxon>Camelidae</taxon>
        <taxon>Camelus</taxon>
    </lineage>
</organism>
<dbReference type="RefSeq" id="XP_032336760.1">
    <property type="nucleotide sequence ID" value="XM_032480869.1"/>
</dbReference>
<dbReference type="RefSeq" id="XP_032336762.1">
    <property type="nucleotide sequence ID" value="XM_032480871.1"/>
</dbReference>
<name>A0A8B8T441_CAMFR</name>
<sequence length="265" mass="27166">MGLGVWPGPGACGGSSWVPKPCGWQGGGVGAGDPAGPVHEVGQPRRPAGPAPGPTRSVPAAGAPALRAGGGGARADADADAGARPERGEAGPEPGAPGPAPGEGTRPGVWAAGSCRLRCRRRAGTTAQASPLWSSRGGAGMQAWTSEPAQSSGSWAGARFSWTSYTRRNTAWGLGRHFLSPLLPSPVREPDSGSPTPSVCAAGLRRRGADAHMPDPARPVWKLDGKWVLLDQLLRRNEAWGLGCCLPSSPLPSLGRLLPRFGYYI</sequence>
<dbReference type="Proteomes" id="UP000694856">
    <property type="component" value="Chromosome 6"/>
</dbReference>
<dbReference type="RefSeq" id="XP_032336763.1">
    <property type="nucleotide sequence ID" value="XM_032480872.1"/>
</dbReference>
<keyword evidence="2" id="KW-1185">Reference proteome</keyword>
<feature type="region of interest" description="Disordered" evidence="1">
    <location>
        <begin position="21"/>
        <end position="109"/>
    </location>
</feature>
<feature type="compositionally biased region" description="Gly residues" evidence="1">
    <location>
        <begin position="24"/>
        <end position="33"/>
    </location>
</feature>
<evidence type="ECO:0000256" key="1">
    <source>
        <dbReference type="SAM" id="MobiDB-lite"/>
    </source>
</evidence>
<proteinExistence type="predicted"/>
<gene>
    <name evidence="3 4 5" type="primary">LOC116664040</name>
</gene>
<accession>A0A8B8T441</accession>
<evidence type="ECO:0000313" key="2">
    <source>
        <dbReference type="Proteomes" id="UP000694856"/>
    </source>
</evidence>
<evidence type="ECO:0000313" key="5">
    <source>
        <dbReference type="RefSeq" id="XP_032336763.1"/>
    </source>
</evidence>
<evidence type="ECO:0000313" key="4">
    <source>
        <dbReference type="RefSeq" id="XP_032336762.1"/>
    </source>
</evidence>
<feature type="region of interest" description="Disordered" evidence="1">
    <location>
        <begin position="128"/>
        <end position="155"/>
    </location>
</feature>
<dbReference type="AlphaFoldDB" id="A0A8B8T441"/>
<feature type="compositionally biased region" description="Low complexity" evidence="1">
    <location>
        <begin position="34"/>
        <end position="46"/>
    </location>
</feature>
<dbReference type="GeneID" id="116664040"/>
<feature type="compositionally biased region" description="Polar residues" evidence="1">
    <location>
        <begin position="143"/>
        <end position="154"/>
    </location>
</feature>
<dbReference type="KEGG" id="cfr:116664040"/>
<reference evidence="3 4" key="1">
    <citation type="submission" date="2025-04" db="UniProtKB">
        <authorList>
            <consortium name="RefSeq"/>
        </authorList>
    </citation>
    <scope>IDENTIFICATION</scope>
    <source>
        <tissue evidence="3 4">Ear skin</tissue>
    </source>
</reference>
<protein>
    <submittedName>
        <fullName evidence="3 4">Translation initiation factor IF-2-like isoform X1</fullName>
    </submittedName>
</protein>
<evidence type="ECO:0000313" key="3">
    <source>
        <dbReference type="RefSeq" id="XP_032336760.1"/>
    </source>
</evidence>